<evidence type="ECO:0000313" key="2">
    <source>
        <dbReference type="EMBL" id="SQI43952.1"/>
    </source>
</evidence>
<dbReference type="EMBL" id="LS483470">
    <property type="protein sequence ID" value="SQI43952.1"/>
    <property type="molecule type" value="Genomic_DNA"/>
</dbReference>
<dbReference type="AlphaFoldDB" id="A0A2X4VB02"/>
<dbReference type="KEGG" id="lri:NCTC12151_03327"/>
<evidence type="ECO:0000256" key="1">
    <source>
        <dbReference type="SAM" id="SignalP"/>
    </source>
</evidence>
<accession>A0A2X4VB02</accession>
<sequence>MFKSRTVLSLLAGALSLCSFFSQAETAEFKTGEYRLCNGELADCRQGKSLHENESYYFEKNHTGRILFRAERTGFFWEVMGDRLEISLDDGSKMAMTVRENSALLDDPKSGTFVLTLDEDASFIPGLYYLCPENSDTSCFASLDAFTSSFPAPDGETSPTFLMLYQQSEYSQICPKGEKECQPLTWMLSADNKQIVTTIKGQKVTLRIDRNMLINDATGERYLRAYSEAIMAAAS</sequence>
<keyword evidence="1" id="KW-0732">Signal</keyword>
<dbReference type="RefSeq" id="WP_111741622.1">
    <property type="nucleotide sequence ID" value="NZ_LR698987.1"/>
</dbReference>
<keyword evidence="3" id="KW-1185">Reference proteome</keyword>
<gene>
    <name evidence="2" type="ORF">NCTC12151_03327</name>
</gene>
<protein>
    <submittedName>
        <fullName evidence="2">Uncharacterized protein</fullName>
    </submittedName>
</protein>
<name>A0A2X4VB02_9GAMM</name>
<reference evidence="2 3" key="1">
    <citation type="submission" date="2018-06" db="EMBL/GenBank/DDBJ databases">
        <authorList>
            <consortium name="Pathogen Informatics"/>
            <person name="Doyle S."/>
        </authorList>
    </citation>
    <scope>NUCLEOTIDE SEQUENCE [LARGE SCALE GENOMIC DNA]</scope>
    <source>
        <strain evidence="2 3">NCTC12151</strain>
    </source>
</reference>
<dbReference type="Proteomes" id="UP000249005">
    <property type="component" value="Chromosome 1"/>
</dbReference>
<organism evidence="2 3">
    <name type="scientific">Leminorella richardii</name>
    <dbReference type="NCBI Taxonomy" id="158841"/>
    <lineage>
        <taxon>Bacteria</taxon>
        <taxon>Pseudomonadati</taxon>
        <taxon>Pseudomonadota</taxon>
        <taxon>Gammaproteobacteria</taxon>
        <taxon>Enterobacterales</taxon>
        <taxon>Budviciaceae</taxon>
        <taxon>Leminorella</taxon>
    </lineage>
</organism>
<feature type="signal peptide" evidence="1">
    <location>
        <begin position="1"/>
        <end position="24"/>
    </location>
</feature>
<feature type="chain" id="PRO_5016111657" evidence="1">
    <location>
        <begin position="25"/>
        <end position="235"/>
    </location>
</feature>
<proteinExistence type="predicted"/>
<evidence type="ECO:0000313" key="3">
    <source>
        <dbReference type="Proteomes" id="UP000249005"/>
    </source>
</evidence>